<proteinExistence type="predicted"/>
<gene>
    <name evidence="1" type="ORF">BECKTC1821E_GA0114239_10097</name>
</gene>
<sequence length="79" mass="8876">MSALRARIQTGCSLRGRRFFRNFYIFPKLRSIGNGTNDTRNRAGYLPIRSRNSFISLSNSAIRACCAFIPSISTAVNFP</sequence>
<organism evidence="1">
    <name type="scientific">Candidatus Kentrum sp. TC</name>
    <dbReference type="NCBI Taxonomy" id="2126339"/>
    <lineage>
        <taxon>Bacteria</taxon>
        <taxon>Pseudomonadati</taxon>
        <taxon>Pseudomonadota</taxon>
        <taxon>Gammaproteobacteria</taxon>
        <taxon>Candidatus Kentrum</taxon>
    </lineage>
</organism>
<protein>
    <submittedName>
        <fullName evidence="1">Uncharacterized protein</fullName>
    </submittedName>
</protein>
<reference evidence="1" key="1">
    <citation type="submission" date="2019-02" db="EMBL/GenBank/DDBJ databases">
        <authorList>
            <person name="Gruber-Vodicka R. H."/>
            <person name="Seah K. B. B."/>
        </authorList>
    </citation>
    <scope>NUCLEOTIDE SEQUENCE</scope>
    <source>
        <strain evidence="1">BECK_BZ125</strain>
    </source>
</reference>
<name>A0A450YHG4_9GAMM</name>
<accession>A0A450YHG4</accession>
<evidence type="ECO:0000313" key="1">
    <source>
        <dbReference type="EMBL" id="VFK40992.1"/>
    </source>
</evidence>
<dbReference type="EMBL" id="CAADFT010000009">
    <property type="protein sequence ID" value="VFK40992.1"/>
    <property type="molecule type" value="Genomic_DNA"/>
</dbReference>
<dbReference type="AlphaFoldDB" id="A0A450YHG4"/>